<evidence type="ECO:0000313" key="3">
    <source>
        <dbReference type="Proteomes" id="UP000050525"/>
    </source>
</evidence>
<dbReference type="PANTHER" id="PTHR21856:SF7">
    <property type="entry name" value="FIBROUS SHEATH-INTERACTING PROTEIN 2"/>
    <property type="match status" value="1"/>
</dbReference>
<dbReference type="InterPro" id="IPR038891">
    <property type="entry name" value="FSIP2"/>
</dbReference>
<dbReference type="InterPro" id="IPR031554">
    <property type="entry name" value="FSIP2_C"/>
</dbReference>
<dbReference type="PANTHER" id="PTHR21856">
    <property type="entry name" value="FIBROUS SHEATH-INTERACTING PROTEIN 2"/>
    <property type="match status" value="1"/>
</dbReference>
<gene>
    <name evidence="2" type="ORF">Y1Q_0007345</name>
</gene>
<name>A0A151P8I0_ALLMI</name>
<evidence type="ECO:0000259" key="1">
    <source>
        <dbReference type="Pfam" id="PF15783"/>
    </source>
</evidence>
<accession>A0A151P8I0</accession>
<reference evidence="2 3" key="1">
    <citation type="journal article" date="2012" name="Genome Biol.">
        <title>Sequencing three crocodilian genomes to illuminate the evolution of archosaurs and amniotes.</title>
        <authorList>
            <person name="St John J.A."/>
            <person name="Braun E.L."/>
            <person name="Isberg S.R."/>
            <person name="Miles L.G."/>
            <person name="Chong A.Y."/>
            <person name="Gongora J."/>
            <person name="Dalzell P."/>
            <person name="Moran C."/>
            <person name="Bed'hom B."/>
            <person name="Abzhanov A."/>
            <person name="Burgess S.C."/>
            <person name="Cooksey A.M."/>
            <person name="Castoe T.A."/>
            <person name="Crawford N.G."/>
            <person name="Densmore L.D."/>
            <person name="Drew J.C."/>
            <person name="Edwards S.V."/>
            <person name="Faircloth B.C."/>
            <person name="Fujita M.K."/>
            <person name="Greenwold M.J."/>
            <person name="Hoffmann F.G."/>
            <person name="Howard J.M."/>
            <person name="Iguchi T."/>
            <person name="Janes D.E."/>
            <person name="Khan S.Y."/>
            <person name="Kohno S."/>
            <person name="de Koning A.J."/>
            <person name="Lance S.L."/>
            <person name="McCarthy F.M."/>
            <person name="McCormack J.E."/>
            <person name="Merchant M.E."/>
            <person name="Peterson D.G."/>
            <person name="Pollock D.D."/>
            <person name="Pourmand N."/>
            <person name="Raney B.J."/>
            <person name="Roessler K.A."/>
            <person name="Sanford J.R."/>
            <person name="Sawyer R.H."/>
            <person name="Schmidt C.J."/>
            <person name="Triplett E.W."/>
            <person name="Tuberville T.D."/>
            <person name="Venegas-Anaya M."/>
            <person name="Howard J.T."/>
            <person name="Jarvis E.D."/>
            <person name="Guillette L.J.Jr."/>
            <person name="Glenn T.C."/>
            <person name="Green R.E."/>
            <person name="Ray D.A."/>
        </authorList>
    </citation>
    <scope>NUCLEOTIDE SEQUENCE [LARGE SCALE GENOMIC DNA]</scope>
    <source>
        <strain evidence="2">KSC_2009_1</strain>
    </source>
</reference>
<protein>
    <recommendedName>
        <fullName evidence="1">Fibrous sheath-interacting protein 2 C-terminal domain-containing protein</fullName>
    </recommendedName>
</protein>
<keyword evidence="3" id="KW-1185">Reference proteome</keyword>
<dbReference type="GO" id="GO:0005739">
    <property type="term" value="C:mitochondrion"/>
    <property type="evidence" value="ECO:0007669"/>
    <property type="project" value="TreeGrafter"/>
</dbReference>
<sequence length="177" mass="20303">MEPFSRNSFQNVLEPDITRVELLKDVQTKEDLVVRLVVHDIENNKDEEQVVVNLKAEDWEYDEEDDDEMQQEEEEKEISEDIIKVESSHLMMSLLTSSMDNEQLSVEEFEEASSAFQAQHKSTCASLCHTRDTKASAHSSKVDGASPSSHIASSMIRCCFNCFRSNRQKTPLRKDTK</sequence>
<organism evidence="2 3">
    <name type="scientific">Alligator mississippiensis</name>
    <name type="common">American alligator</name>
    <dbReference type="NCBI Taxonomy" id="8496"/>
    <lineage>
        <taxon>Eukaryota</taxon>
        <taxon>Metazoa</taxon>
        <taxon>Chordata</taxon>
        <taxon>Craniata</taxon>
        <taxon>Vertebrata</taxon>
        <taxon>Euteleostomi</taxon>
        <taxon>Archelosauria</taxon>
        <taxon>Archosauria</taxon>
        <taxon>Crocodylia</taxon>
        <taxon>Alligatoridae</taxon>
        <taxon>Alligatorinae</taxon>
        <taxon>Alligator</taxon>
    </lineage>
</organism>
<feature type="domain" description="Fibrous sheath-interacting protein 2 C-terminal" evidence="1">
    <location>
        <begin position="1"/>
        <end position="151"/>
    </location>
</feature>
<dbReference type="AlphaFoldDB" id="A0A151P8I0"/>
<dbReference type="Pfam" id="PF15783">
    <property type="entry name" value="FSIP2"/>
    <property type="match status" value="1"/>
</dbReference>
<evidence type="ECO:0000313" key="2">
    <source>
        <dbReference type="EMBL" id="KYO45035.1"/>
    </source>
</evidence>
<comment type="caution">
    <text evidence="2">The sequence shown here is derived from an EMBL/GenBank/DDBJ whole genome shotgun (WGS) entry which is preliminary data.</text>
</comment>
<proteinExistence type="predicted"/>
<dbReference type="EMBL" id="AKHW03000635">
    <property type="protein sequence ID" value="KYO45035.1"/>
    <property type="molecule type" value="Genomic_DNA"/>
</dbReference>
<dbReference type="Proteomes" id="UP000050525">
    <property type="component" value="Unassembled WGS sequence"/>
</dbReference>